<name>A0ABW3BBX6_9ACTN</name>
<gene>
    <name evidence="1" type="ORF">ACFQZU_04875</name>
</gene>
<evidence type="ECO:0000313" key="1">
    <source>
        <dbReference type="EMBL" id="MFD0800652.1"/>
    </source>
</evidence>
<evidence type="ECO:0000313" key="2">
    <source>
        <dbReference type="Proteomes" id="UP001596956"/>
    </source>
</evidence>
<sequence length="219" mass="24603">MKSAALWLVQEVGEGNVFTKEELRAAFPEKTQIDRRVRELRKHGWTINTSKEEPALEANEQRFVEQGKPVWEKGQATLSQGESVSASERRRVFNRDGNMCRSCGISAGESYVDDEFSNAQLTIARRKVFGPEGETTVELVTECDRCRVGGRAITADPADVIQRARGLKGIESEIFRGWVAAGEREFSKLELLWGDLRSLPPESRVKIEEAILYGERASN</sequence>
<dbReference type="EMBL" id="JBHTHR010000079">
    <property type="protein sequence ID" value="MFD0800652.1"/>
    <property type="molecule type" value="Genomic_DNA"/>
</dbReference>
<protein>
    <submittedName>
        <fullName evidence="1">Uncharacterized protein</fullName>
    </submittedName>
</protein>
<comment type="caution">
    <text evidence="1">The sequence shown here is derived from an EMBL/GenBank/DDBJ whole genome shotgun (WGS) entry which is preliminary data.</text>
</comment>
<dbReference type="Proteomes" id="UP001596956">
    <property type="component" value="Unassembled WGS sequence"/>
</dbReference>
<reference evidence="2" key="1">
    <citation type="journal article" date="2019" name="Int. J. Syst. Evol. Microbiol.">
        <title>The Global Catalogue of Microorganisms (GCM) 10K type strain sequencing project: providing services to taxonomists for standard genome sequencing and annotation.</title>
        <authorList>
            <consortium name="The Broad Institute Genomics Platform"/>
            <consortium name="The Broad Institute Genome Sequencing Center for Infectious Disease"/>
            <person name="Wu L."/>
            <person name="Ma J."/>
        </authorList>
    </citation>
    <scope>NUCLEOTIDE SEQUENCE [LARGE SCALE GENOMIC DNA]</scope>
    <source>
        <strain evidence="2">CCUG 63369</strain>
    </source>
</reference>
<proteinExistence type="predicted"/>
<organism evidence="1 2">
    <name type="scientific">Streptomonospora algeriensis</name>
    <dbReference type="NCBI Taxonomy" id="995084"/>
    <lineage>
        <taxon>Bacteria</taxon>
        <taxon>Bacillati</taxon>
        <taxon>Actinomycetota</taxon>
        <taxon>Actinomycetes</taxon>
        <taxon>Streptosporangiales</taxon>
        <taxon>Nocardiopsidaceae</taxon>
        <taxon>Streptomonospora</taxon>
    </lineage>
</organism>
<accession>A0ABW3BBX6</accession>
<keyword evidence="2" id="KW-1185">Reference proteome</keyword>